<keyword evidence="2" id="KW-1185">Reference proteome</keyword>
<sequence length="116" mass="13123">MPENWIEHRRGMGGERLGWMKPVGIGFVALDLLGRERTGVVDWLEAEETLENLGIGYLADPYELQLDSGDWLRVRLTETSAQEIRVKKDDWGAVGAPQLFYTLSFPAPDTLRSLPH</sequence>
<evidence type="ECO:0000313" key="2">
    <source>
        <dbReference type="Proteomes" id="UP001596306"/>
    </source>
</evidence>
<reference evidence="2" key="1">
    <citation type="journal article" date="2019" name="Int. J. Syst. Evol. Microbiol.">
        <title>The Global Catalogue of Microorganisms (GCM) 10K type strain sequencing project: providing services to taxonomists for standard genome sequencing and annotation.</title>
        <authorList>
            <consortium name="The Broad Institute Genomics Platform"/>
            <consortium name="The Broad Institute Genome Sequencing Center for Infectious Disease"/>
            <person name="Wu L."/>
            <person name="Ma J."/>
        </authorList>
    </citation>
    <scope>NUCLEOTIDE SEQUENCE [LARGE SCALE GENOMIC DNA]</scope>
    <source>
        <strain evidence="2">CCUG 43304</strain>
    </source>
</reference>
<dbReference type="Proteomes" id="UP001596306">
    <property type="component" value="Unassembled WGS sequence"/>
</dbReference>
<gene>
    <name evidence="1" type="ORF">ACFQB0_11835</name>
</gene>
<name>A0ABW1VH22_9MICO</name>
<dbReference type="RefSeq" id="WP_386731800.1">
    <property type="nucleotide sequence ID" value="NZ_JBHSTP010000003.1"/>
</dbReference>
<proteinExistence type="predicted"/>
<evidence type="ECO:0000313" key="1">
    <source>
        <dbReference type="EMBL" id="MFC6356795.1"/>
    </source>
</evidence>
<organism evidence="1 2">
    <name type="scientific">Luethyella okanaganae</name>
    <dbReference type="NCBI Taxonomy" id="69372"/>
    <lineage>
        <taxon>Bacteria</taxon>
        <taxon>Bacillati</taxon>
        <taxon>Actinomycetota</taxon>
        <taxon>Actinomycetes</taxon>
        <taxon>Micrococcales</taxon>
        <taxon>Microbacteriaceae</taxon>
        <taxon>Luethyella</taxon>
    </lineage>
</organism>
<dbReference type="EMBL" id="JBHSTP010000003">
    <property type="protein sequence ID" value="MFC6356795.1"/>
    <property type="molecule type" value="Genomic_DNA"/>
</dbReference>
<accession>A0ABW1VH22</accession>
<protein>
    <submittedName>
        <fullName evidence="1">Uncharacterized protein</fullName>
    </submittedName>
</protein>
<comment type="caution">
    <text evidence="1">The sequence shown here is derived from an EMBL/GenBank/DDBJ whole genome shotgun (WGS) entry which is preliminary data.</text>
</comment>